<evidence type="ECO:0000256" key="2">
    <source>
        <dbReference type="ARBA" id="ARBA00022448"/>
    </source>
</evidence>
<evidence type="ECO:0000256" key="8">
    <source>
        <dbReference type="ARBA" id="ARBA00037998"/>
    </source>
</evidence>
<evidence type="ECO:0000256" key="7">
    <source>
        <dbReference type="ARBA" id="ARBA00023136"/>
    </source>
</evidence>
<dbReference type="Pfam" id="PF02653">
    <property type="entry name" value="BPD_transp_2"/>
    <property type="match status" value="1"/>
</dbReference>
<dbReference type="GO" id="GO:0005886">
    <property type="term" value="C:plasma membrane"/>
    <property type="evidence" value="ECO:0007669"/>
    <property type="project" value="UniProtKB-SubCell"/>
</dbReference>
<feature type="transmembrane region" description="Helical" evidence="10">
    <location>
        <begin position="278"/>
        <end position="311"/>
    </location>
</feature>
<dbReference type="InterPro" id="IPR052157">
    <property type="entry name" value="BCAA_transport_permease"/>
</dbReference>
<dbReference type="Proteomes" id="UP000294927">
    <property type="component" value="Unassembled WGS sequence"/>
</dbReference>
<keyword evidence="5" id="KW-0029">Amino-acid transport</keyword>
<feature type="transmembrane region" description="Helical" evidence="10">
    <location>
        <begin position="248"/>
        <end position="266"/>
    </location>
</feature>
<gene>
    <name evidence="11" type="ORF">CLV71_101386</name>
</gene>
<comment type="similarity">
    <text evidence="8">Belongs to the binding-protein-dependent transport system permease family. LivHM subfamily.</text>
</comment>
<evidence type="ECO:0000256" key="5">
    <source>
        <dbReference type="ARBA" id="ARBA00022970"/>
    </source>
</evidence>
<keyword evidence="12" id="KW-1185">Reference proteome</keyword>
<protein>
    <submittedName>
        <fullName evidence="11">Amino acid/amide ABC transporter membrane protein 1 (HAAT family)</fullName>
    </submittedName>
</protein>
<dbReference type="InterPro" id="IPR001851">
    <property type="entry name" value="ABC_transp_permease"/>
</dbReference>
<evidence type="ECO:0000313" key="11">
    <source>
        <dbReference type="EMBL" id="TDV57515.1"/>
    </source>
</evidence>
<evidence type="ECO:0000256" key="4">
    <source>
        <dbReference type="ARBA" id="ARBA00022692"/>
    </source>
</evidence>
<keyword evidence="3" id="KW-1003">Cell membrane</keyword>
<feature type="region of interest" description="Disordered" evidence="9">
    <location>
        <begin position="1"/>
        <end position="21"/>
    </location>
</feature>
<dbReference type="RefSeq" id="WP_133900776.1">
    <property type="nucleotide sequence ID" value="NZ_SOCP01000001.1"/>
</dbReference>
<proteinExistence type="inferred from homology"/>
<dbReference type="AlphaFoldDB" id="A0A4R7W5I8"/>
<evidence type="ECO:0000256" key="1">
    <source>
        <dbReference type="ARBA" id="ARBA00004651"/>
    </source>
</evidence>
<keyword evidence="6 10" id="KW-1133">Transmembrane helix</keyword>
<dbReference type="OrthoDB" id="3572933at2"/>
<sequence>MAITTTGLPESPAGRQPRGGDVLAARRRRSATRGIGVVVALLAAFSVYAIADGGITLYLQRVIDGAMNGVLYGMVALALVLVFKATGVINFAQGAMAMVGTFLAFTSVDKWGVPLVIAIVIGMVVSAGAAAGIERTLIRPFDPGNHLAITIVTLALYLAFNALAALIWGFDPRGFPTLFPHDADDYLSIAGARLYYTNLGTALLVIVLVIVLHLVLSRSRLGLAFRCVATSVESSKLLGIHIGRTVQGSWAIAAAVGTLAGCLAAPTTYLDPTFMDKILIYAFAAATLGGLDSIAGALVGGVVVGLSIALLTGYIPALGGQFGLGCAFFVIVAVLQFKPSGLLGRRSQDRV</sequence>
<comment type="subcellular location">
    <subcellularLocation>
        <location evidence="1">Cell membrane</location>
        <topology evidence="1">Multi-pass membrane protein</topology>
    </subcellularLocation>
</comment>
<evidence type="ECO:0000256" key="3">
    <source>
        <dbReference type="ARBA" id="ARBA00022475"/>
    </source>
</evidence>
<keyword evidence="4 10" id="KW-0812">Transmembrane</keyword>
<evidence type="ECO:0000256" key="10">
    <source>
        <dbReference type="SAM" id="Phobius"/>
    </source>
</evidence>
<name>A0A4R7W5I8_9PSEU</name>
<feature type="transmembrane region" description="Helical" evidence="10">
    <location>
        <begin position="194"/>
        <end position="216"/>
    </location>
</feature>
<feature type="transmembrane region" description="Helical" evidence="10">
    <location>
        <begin position="145"/>
        <end position="170"/>
    </location>
</feature>
<comment type="caution">
    <text evidence="11">The sequence shown here is derived from an EMBL/GenBank/DDBJ whole genome shotgun (WGS) entry which is preliminary data.</text>
</comment>
<keyword evidence="2" id="KW-0813">Transport</keyword>
<dbReference type="PANTHER" id="PTHR11795">
    <property type="entry name" value="BRANCHED-CHAIN AMINO ACID TRANSPORT SYSTEM PERMEASE PROTEIN LIVH"/>
    <property type="match status" value="1"/>
</dbReference>
<dbReference type="CDD" id="cd06582">
    <property type="entry name" value="TM_PBP1_LivH_like"/>
    <property type="match status" value="1"/>
</dbReference>
<dbReference type="EMBL" id="SOCP01000001">
    <property type="protein sequence ID" value="TDV57515.1"/>
    <property type="molecule type" value="Genomic_DNA"/>
</dbReference>
<evidence type="ECO:0000256" key="6">
    <source>
        <dbReference type="ARBA" id="ARBA00022989"/>
    </source>
</evidence>
<keyword evidence="7 10" id="KW-0472">Membrane</keyword>
<dbReference type="PANTHER" id="PTHR11795:SF451">
    <property type="entry name" value="ABC TRANSPORTER PERMEASE PROTEIN"/>
    <property type="match status" value="1"/>
</dbReference>
<feature type="transmembrane region" description="Helical" evidence="10">
    <location>
        <begin position="111"/>
        <end position="133"/>
    </location>
</feature>
<dbReference type="GO" id="GO:0006865">
    <property type="term" value="P:amino acid transport"/>
    <property type="evidence" value="ECO:0007669"/>
    <property type="project" value="UniProtKB-KW"/>
</dbReference>
<evidence type="ECO:0000256" key="9">
    <source>
        <dbReference type="SAM" id="MobiDB-lite"/>
    </source>
</evidence>
<evidence type="ECO:0000313" key="12">
    <source>
        <dbReference type="Proteomes" id="UP000294927"/>
    </source>
</evidence>
<organism evidence="11 12">
    <name type="scientific">Actinophytocola oryzae</name>
    <dbReference type="NCBI Taxonomy" id="502181"/>
    <lineage>
        <taxon>Bacteria</taxon>
        <taxon>Bacillati</taxon>
        <taxon>Actinomycetota</taxon>
        <taxon>Actinomycetes</taxon>
        <taxon>Pseudonocardiales</taxon>
        <taxon>Pseudonocardiaceae</taxon>
    </lineage>
</organism>
<feature type="transmembrane region" description="Helical" evidence="10">
    <location>
        <begin position="35"/>
        <end position="59"/>
    </location>
</feature>
<feature type="transmembrane region" description="Helical" evidence="10">
    <location>
        <begin position="317"/>
        <end position="337"/>
    </location>
</feature>
<accession>A0A4R7W5I8</accession>
<feature type="transmembrane region" description="Helical" evidence="10">
    <location>
        <begin position="65"/>
        <end position="83"/>
    </location>
</feature>
<reference evidence="11 12" key="1">
    <citation type="submission" date="2019-03" db="EMBL/GenBank/DDBJ databases">
        <title>Genomic Encyclopedia of Archaeal and Bacterial Type Strains, Phase II (KMG-II): from individual species to whole genera.</title>
        <authorList>
            <person name="Goeker M."/>
        </authorList>
    </citation>
    <scope>NUCLEOTIDE SEQUENCE [LARGE SCALE GENOMIC DNA]</scope>
    <source>
        <strain evidence="11 12">DSM 45499</strain>
    </source>
</reference>
<dbReference type="GO" id="GO:0022857">
    <property type="term" value="F:transmembrane transporter activity"/>
    <property type="evidence" value="ECO:0007669"/>
    <property type="project" value="InterPro"/>
</dbReference>